<name>A0ABM9G0A0_9BACL</name>
<accession>A0ABM9G0A0</accession>
<keyword evidence="2" id="KW-1185">Reference proteome</keyword>
<dbReference type="InterPro" id="IPR027417">
    <property type="entry name" value="P-loop_NTPase"/>
</dbReference>
<dbReference type="SUPFAM" id="SSF52540">
    <property type="entry name" value="P-loop containing nucleoside triphosphate hydrolases"/>
    <property type="match status" value="1"/>
</dbReference>
<reference evidence="1" key="1">
    <citation type="submission" date="2022-06" db="EMBL/GenBank/DDBJ databases">
        <authorList>
            <person name="Dietemann V."/>
            <person name="Ory F."/>
            <person name="Dainat B."/>
            <person name="Oberhansli S."/>
        </authorList>
    </citation>
    <scope>NUCLEOTIDE SEQUENCE</scope>
    <source>
        <strain evidence="1">Ena-SAMPLE-TAB-26-04-2022-14:26:32:270-5432</strain>
    </source>
</reference>
<dbReference type="EMBL" id="CALYLO010000002">
    <property type="protein sequence ID" value="CAH8244951.1"/>
    <property type="molecule type" value="Genomic_DNA"/>
</dbReference>
<sequence length="255" mass="29676">MIVQQALIRYLIYKLNNKVLKQQQWHKSCRRLSYLYLDYGCIPFDDMPFNTSLKNHNPKILNLFESIKPSGREHELLARLVKNNTEKNGVLFTSKKDIEGFGDIDVLLQKYNSALYYTHTNRRLETYKDHIYINGYAEDSVEIIRKLREISSSGIDNYVNSVEFWLQSTPYDIDCDEKKSALKQMFVNSRVALIYGSAGTGKSTLINHISNFFNDKKKLYLANTNPAVDNLRRKVNASNCSFKTIRKFLSTRDMV</sequence>
<organism evidence="1 2">
    <name type="scientific">Paenibacillus melissococcoides</name>
    <dbReference type="NCBI Taxonomy" id="2912268"/>
    <lineage>
        <taxon>Bacteria</taxon>
        <taxon>Bacillati</taxon>
        <taxon>Bacillota</taxon>
        <taxon>Bacilli</taxon>
        <taxon>Bacillales</taxon>
        <taxon>Paenibacillaceae</taxon>
        <taxon>Paenibacillus</taxon>
    </lineage>
</organism>
<protein>
    <submittedName>
        <fullName evidence="1">AAA family ATPase</fullName>
    </submittedName>
</protein>
<dbReference type="Gene3D" id="3.40.50.300">
    <property type="entry name" value="P-loop containing nucleotide triphosphate hydrolases"/>
    <property type="match status" value="1"/>
</dbReference>
<evidence type="ECO:0000313" key="1">
    <source>
        <dbReference type="EMBL" id="CAH8244951.1"/>
    </source>
</evidence>
<gene>
    <name evidence="1" type="ORF">WJ0W_002181</name>
</gene>
<dbReference type="Proteomes" id="UP001154322">
    <property type="component" value="Unassembled WGS sequence"/>
</dbReference>
<evidence type="ECO:0000313" key="2">
    <source>
        <dbReference type="Proteomes" id="UP001154322"/>
    </source>
</evidence>
<proteinExistence type="predicted"/>
<dbReference type="Pfam" id="PF13245">
    <property type="entry name" value="AAA_19"/>
    <property type="match status" value="1"/>
</dbReference>
<comment type="caution">
    <text evidence="1">The sequence shown here is derived from an EMBL/GenBank/DDBJ whole genome shotgun (WGS) entry which is preliminary data.</text>
</comment>